<dbReference type="InterPro" id="IPR039266">
    <property type="entry name" value="EN-1/SPM"/>
</dbReference>
<dbReference type="AlphaFoldDB" id="A0A0A9DMT5"/>
<dbReference type="PANTHER" id="PTHR33157">
    <property type="entry name" value="AUTONOMOUS TRANSPOSABLE ELEMENT EN-1 MOSAIC PROTEIN-RELATED"/>
    <property type="match status" value="1"/>
</dbReference>
<protein>
    <submittedName>
        <fullName evidence="2">Uncharacterized protein</fullName>
    </submittedName>
</protein>
<evidence type="ECO:0000256" key="1">
    <source>
        <dbReference type="SAM" id="MobiDB-lite"/>
    </source>
</evidence>
<name>A0A0A9DMT5_ARUDO</name>
<organism evidence="2">
    <name type="scientific">Arundo donax</name>
    <name type="common">Giant reed</name>
    <name type="synonym">Donax arundinaceus</name>
    <dbReference type="NCBI Taxonomy" id="35708"/>
    <lineage>
        <taxon>Eukaryota</taxon>
        <taxon>Viridiplantae</taxon>
        <taxon>Streptophyta</taxon>
        <taxon>Embryophyta</taxon>
        <taxon>Tracheophyta</taxon>
        <taxon>Spermatophyta</taxon>
        <taxon>Magnoliopsida</taxon>
        <taxon>Liliopsida</taxon>
        <taxon>Poales</taxon>
        <taxon>Poaceae</taxon>
        <taxon>PACMAD clade</taxon>
        <taxon>Arundinoideae</taxon>
        <taxon>Arundineae</taxon>
        <taxon>Arundo</taxon>
    </lineage>
</organism>
<feature type="region of interest" description="Disordered" evidence="1">
    <location>
        <begin position="1"/>
        <end position="36"/>
    </location>
</feature>
<sequence length="160" mass="18767">MRIFNHRIEKRAQPSVASNGSESQEPERKKERGCNKLHMPRNGQIAILPEGDHQFKYVHYSPDDKIKKGLILGVILKQEYPSIIDGTNRAGRPIQFQASKWCHYSKIVRDDNQTAADRVEAKFWVSIKWHHCSFMNKPWATLIFYDCSFFRAYIRCLKNL</sequence>
<dbReference type="EMBL" id="GBRH01212833">
    <property type="protein sequence ID" value="JAD85062.1"/>
    <property type="molecule type" value="Transcribed_RNA"/>
</dbReference>
<evidence type="ECO:0000313" key="2">
    <source>
        <dbReference type="EMBL" id="JAD85062.1"/>
    </source>
</evidence>
<reference evidence="2" key="1">
    <citation type="submission" date="2014-09" db="EMBL/GenBank/DDBJ databases">
        <authorList>
            <person name="Magalhaes I.L.F."/>
            <person name="Oliveira U."/>
            <person name="Santos F.R."/>
            <person name="Vidigal T.H.D.A."/>
            <person name="Brescovit A.D."/>
            <person name="Santos A.J."/>
        </authorList>
    </citation>
    <scope>NUCLEOTIDE SEQUENCE</scope>
    <source>
        <tissue evidence="2">Shoot tissue taken approximately 20 cm above the soil surface</tissue>
    </source>
</reference>
<proteinExistence type="predicted"/>
<feature type="compositionally biased region" description="Basic and acidic residues" evidence="1">
    <location>
        <begin position="1"/>
        <end position="12"/>
    </location>
</feature>
<feature type="compositionally biased region" description="Basic and acidic residues" evidence="1">
    <location>
        <begin position="25"/>
        <end position="34"/>
    </location>
</feature>
<reference evidence="2" key="2">
    <citation type="journal article" date="2015" name="Data Brief">
        <title>Shoot transcriptome of the giant reed, Arundo donax.</title>
        <authorList>
            <person name="Barrero R.A."/>
            <person name="Guerrero F.D."/>
            <person name="Moolhuijzen P."/>
            <person name="Goolsby J.A."/>
            <person name="Tidwell J."/>
            <person name="Bellgard S.E."/>
            <person name="Bellgard M.I."/>
        </authorList>
    </citation>
    <scope>NUCLEOTIDE SEQUENCE</scope>
    <source>
        <tissue evidence="2">Shoot tissue taken approximately 20 cm above the soil surface</tissue>
    </source>
</reference>
<dbReference type="GO" id="GO:0032196">
    <property type="term" value="P:transposition"/>
    <property type="evidence" value="ECO:0007669"/>
    <property type="project" value="InterPro"/>
</dbReference>
<accession>A0A0A9DMT5</accession>
<dbReference type="PANTHER" id="PTHR33157:SF14">
    <property type="entry name" value="AUTONOMOUS TRANSPOSABLE ELEMENT EN-1 MOSAIC PROTEIN"/>
    <property type="match status" value="1"/>
</dbReference>